<dbReference type="EMBL" id="BPLR01005011">
    <property type="protein sequence ID" value="GIX99165.1"/>
    <property type="molecule type" value="Genomic_DNA"/>
</dbReference>
<feature type="non-terminal residue" evidence="1">
    <location>
        <position position="44"/>
    </location>
</feature>
<name>A0AAV4PS28_CAEEX</name>
<dbReference type="Proteomes" id="UP001054945">
    <property type="component" value="Unassembled WGS sequence"/>
</dbReference>
<dbReference type="AlphaFoldDB" id="A0AAV4PS28"/>
<sequence>MESIESSSILKSFSKSQPETHLYTYILSSTPVKLGLIEVEITLI</sequence>
<evidence type="ECO:0000313" key="1">
    <source>
        <dbReference type="EMBL" id="GIX99165.1"/>
    </source>
</evidence>
<keyword evidence="2" id="KW-1185">Reference proteome</keyword>
<accession>A0AAV4PS28</accession>
<gene>
    <name evidence="1" type="ORF">CEXT_261431</name>
</gene>
<reference evidence="1 2" key="1">
    <citation type="submission" date="2021-06" db="EMBL/GenBank/DDBJ databases">
        <title>Caerostris extrusa draft genome.</title>
        <authorList>
            <person name="Kono N."/>
            <person name="Arakawa K."/>
        </authorList>
    </citation>
    <scope>NUCLEOTIDE SEQUENCE [LARGE SCALE GENOMIC DNA]</scope>
</reference>
<proteinExistence type="predicted"/>
<organism evidence="1 2">
    <name type="scientific">Caerostris extrusa</name>
    <name type="common">Bark spider</name>
    <name type="synonym">Caerostris bankana</name>
    <dbReference type="NCBI Taxonomy" id="172846"/>
    <lineage>
        <taxon>Eukaryota</taxon>
        <taxon>Metazoa</taxon>
        <taxon>Ecdysozoa</taxon>
        <taxon>Arthropoda</taxon>
        <taxon>Chelicerata</taxon>
        <taxon>Arachnida</taxon>
        <taxon>Araneae</taxon>
        <taxon>Araneomorphae</taxon>
        <taxon>Entelegynae</taxon>
        <taxon>Araneoidea</taxon>
        <taxon>Araneidae</taxon>
        <taxon>Caerostris</taxon>
    </lineage>
</organism>
<comment type="caution">
    <text evidence="1">The sequence shown here is derived from an EMBL/GenBank/DDBJ whole genome shotgun (WGS) entry which is preliminary data.</text>
</comment>
<evidence type="ECO:0000313" key="2">
    <source>
        <dbReference type="Proteomes" id="UP001054945"/>
    </source>
</evidence>
<protein>
    <submittedName>
        <fullName evidence="1">Uncharacterized protein</fullName>
    </submittedName>
</protein>